<feature type="coiled-coil region" evidence="1">
    <location>
        <begin position="80"/>
        <end position="114"/>
    </location>
</feature>
<dbReference type="AlphaFoldDB" id="A0A0E0ML33"/>
<reference evidence="2" key="1">
    <citation type="submission" date="2015-04" db="UniProtKB">
        <authorList>
            <consortium name="EnsemblPlants"/>
        </authorList>
    </citation>
    <scope>IDENTIFICATION</scope>
</reference>
<evidence type="ECO:0000313" key="3">
    <source>
        <dbReference type="Proteomes" id="UP000026962"/>
    </source>
</evidence>
<dbReference type="HOGENOM" id="CLU_2018959_0_0_1"/>
<accession>A0A0E0ML33</accession>
<organism evidence="2">
    <name type="scientific">Oryza punctata</name>
    <name type="common">Red rice</name>
    <dbReference type="NCBI Taxonomy" id="4537"/>
    <lineage>
        <taxon>Eukaryota</taxon>
        <taxon>Viridiplantae</taxon>
        <taxon>Streptophyta</taxon>
        <taxon>Embryophyta</taxon>
        <taxon>Tracheophyta</taxon>
        <taxon>Spermatophyta</taxon>
        <taxon>Magnoliopsida</taxon>
        <taxon>Liliopsida</taxon>
        <taxon>Poales</taxon>
        <taxon>Poaceae</taxon>
        <taxon>BOP clade</taxon>
        <taxon>Oryzoideae</taxon>
        <taxon>Oryzeae</taxon>
        <taxon>Oryzinae</taxon>
        <taxon>Oryza</taxon>
    </lineage>
</organism>
<proteinExistence type="predicted"/>
<evidence type="ECO:0000256" key="1">
    <source>
        <dbReference type="SAM" id="Coils"/>
    </source>
</evidence>
<evidence type="ECO:0000313" key="2">
    <source>
        <dbReference type="EnsemblPlants" id="OPUNC12G06980.1"/>
    </source>
</evidence>
<dbReference type="STRING" id="4537.A0A0E0ML33"/>
<protein>
    <submittedName>
        <fullName evidence="2">Uncharacterized protein</fullName>
    </submittedName>
</protein>
<keyword evidence="1" id="KW-0175">Coiled coil</keyword>
<dbReference type="EnsemblPlants" id="OPUNC12G06980.1">
    <property type="protein sequence ID" value="OPUNC12G06980.1"/>
    <property type="gene ID" value="OPUNC12G06980"/>
</dbReference>
<keyword evidence="3" id="KW-1185">Reference proteome</keyword>
<name>A0A0E0ML33_ORYPU</name>
<reference evidence="2" key="2">
    <citation type="submission" date="2018-05" db="EMBL/GenBank/DDBJ databases">
        <title>OpunRS2 (Oryza punctata Reference Sequence Version 2).</title>
        <authorList>
            <person name="Zhang J."/>
            <person name="Kudrna D."/>
            <person name="Lee S."/>
            <person name="Talag J."/>
            <person name="Welchert J."/>
            <person name="Wing R.A."/>
        </authorList>
    </citation>
    <scope>NUCLEOTIDE SEQUENCE [LARGE SCALE GENOMIC DNA]</scope>
</reference>
<dbReference type="Proteomes" id="UP000026962">
    <property type="component" value="Chromosome 12"/>
</dbReference>
<sequence length="123" mass="14152">MRTCITSGEVDKRGKFNKKRLAALEGDEKENEDMSVSNQEIGSHMDCQEINKKQRKFFYHSGGKNADQEGFQTRREVRMEEMVREACEAQQAQNAQLEAAIDGLKEEIAMLERQVRDTNPRKA</sequence>
<dbReference type="Gramene" id="OPUNC12G06980.1">
    <property type="protein sequence ID" value="OPUNC12G06980.1"/>
    <property type="gene ID" value="OPUNC12G06980"/>
</dbReference>